<sequence length="48" mass="5891">MLSLGQIGYNLDLRASFWRVRNRDERWVPVRNWKAHKLCRYGKTRKKS</sequence>
<name>A0A2P6SE85_ROSCH</name>
<proteinExistence type="predicted"/>
<reference evidence="1 2" key="1">
    <citation type="journal article" date="2018" name="Nat. Genet.">
        <title>The Rosa genome provides new insights in the design of modern roses.</title>
        <authorList>
            <person name="Bendahmane M."/>
        </authorList>
    </citation>
    <scope>NUCLEOTIDE SEQUENCE [LARGE SCALE GENOMIC DNA]</scope>
    <source>
        <strain evidence="2">cv. Old Blush</strain>
    </source>
</reference>
<dbReference type="Proteomes" id="UP000238479">
    <property type="component" value="Chromosome 1"/>
</dbReference>
<accession>A0A2P6SE85</accession>
<keyword evidence="2" id="KW-1185">Reference proteome</keyword>
<gene>
    <name evidence="1" type="ORF">RchiOBHm_Chr1g0343171</name>
</gene>
<dbReference type="AlphaFoldDB" id="A0A2P6SE85"/>
<dbReference type="EMBL" id="PDCK01000039">
    <property type="protein sequence ID" value="PRQ56973.1"/>
    <property type="molecule type" value="Genomic_DNA"/>
</dbReference>
<evidence type="ECO:0000313" key="1">
    <source>
        <dbReference type="EMBL" id="PRQ56973.1"/>
    </source>
</evidence>
<organism evidence="1 2">
    <name type="scientific">Rosa chinensis</name>
    <name type="common">China rose</name>
    <dbReference type="NCBI Taxonomy" id="74649"/>
    <lineage>
        <taxon>Eukaryota</taxon>
        <taxon>Viridiplantae</taxon>
        <taxon>Streptophyta</taxon>
        <taxon>Embryophyta</taxon>
        <taxon>Tracheophyta</taxon>
        <taxon>Spermatophyta</taxon>
        <taxon>Magnoliopsida</taxon>
        <taxon>eudicotyledons</taxon>
        <taxon>Gunneridae</taxon>
        <taxon>Pentapetalae</taxon>
        <taxon>rosids</taxon>
        <taxon>fabids</taxon>
        <taxon>Rosales</taxon>
        <taxon>Rosaceae</taxon>
        <taxon>Rosoideae</taxon>
        <taxon>Rosoideae incertae sedis</taxon>
        <taxon>Rosa</taxon>
    </lineage>
</organism>
<protein>
    <submittedName>
        <fullName evidence="1">Uncharacterized protein</fullName>
    </submittedName>
</protein>
<dbReference type="Gramene" id="PRQ56973">
    <property type="protein sequence ID" value="PRQ56973"/>
    <property type="gene ID" value="RchiOBHm_Chr1g0343171"/>
</dbReference>
<evidence type="ECO:0000313" key="2">
    <source>
        <dbReference type="Proteomes" id="UP000238479"/>
    </source>
</evidence>
<comment type="caution">
    <text evidence="1">The sequence shown here is derived from an EMBL/GenBank/DDBJ whole genome shotgun (WGS) entry which is preliminary data.</text>
</comment>